<dbReference type="InterPro" id="IPR036165">
    <property type="entry name" value="YefM-like_sf"/>
</dbReference>
<dbReference type="Proteomes" id="UP000195781">
    <property type="component" value="Unassembled WGS sequence"/>
</dbReference>
<evidence type="ECO:0000256" key="1">
    <source>
        <dbReference type="ARBA" id="ARBA00009981"/>
    </source>
</evidence>
<evidence type="ECO:0000256" key="2">
    <source>
        <dbReference type="RuleBase" id="RU362080"/>
    </source>
</evidence>
<proteinExistence type="inferred from homology"/>
<dbReference type="EMBL" id="NFIE01000003">
    <property type="protein sequence ID" value="OUN89545.1"/>
    <property type="molecule type" value="Genomic_DNA"/>
</dbReference>
<comment type="function">
    <text evidence="2">Antitoxin component of a type II toxin-antitoxin (TA) system.</text>
</comment>
<reference evidence="4" key="1">
    <citation type="submission" date="2017-04" db="EMBL/GenBank/DDBJ databases">
        <title>Function of individual gut microbiota members based on whole genome sequencing of pure cultures obtained from chicken caecum.</title>
        <authorList>
            <person name="Medvecky M."/>
            <person name="Cejkova D."/>
            <person name="Polansky O."/>
            <person name="Karasova D."/>
            <person name="Kubasova T."/>
            <person name="Cizek A."/>
            <person name="Rychlik I."/>
        </authorList>
    </citation>
    <scope>NUCLEOTIDE SEQUENCE [LARGE SCALE GENOMIC DNA]</scope>
    <source>
        <strain evidence="4">An5</strain>
    </source>
</reference>
<dbReference type="Gene3D" id="3.40.1620.10">
    <property type="entry name" value="YefM-like domain"/>
    <property type="match status" value="1"/>
</dbReference>
<comment type="caution">
    <text evidence="3">The sequence shown here is derived from an EMBL/GenBank/DDBJ whole genome shotgun (WGS) entry which is preliminary data.</text>
</comment>
<dbReference type="NCBIfam" id="TIGR01552">
    <property type="entry name" value="phd_fam"/>
    <property type="match status" value="1"/>
</dbReference>
<dbReference type="SUPFAM" id="SSF143120">
    <property type="entry name" value="YefM-like"/>
    <property type="match status" value="1"/>
</dbReference>
<sequence length="159" mass="17207">MYTASFSEARKNLTEIADRVATDGVEYTIFKRSKPLFKIVPVRDEPAGEPVATVAKSLTRREAAERAAARADRVRTPKNWADLKAAAAAEAGALGAAASAAVTVAEEVPAPDPARPRIPDGGQELFEYAMQLRARMPRNTFLSTLTPEGLKRELANRDV</sequence>
<gene>
    <name evidence="3" type="ORF">B5G02_02005</name>
</gene>
<dbReference type="RefSeq" id="WP_019247119.1">
    <property type="nucleotide sequence ID" value="NZ_NFIE01000003.1"/>
</dbReference>
<organism evidence="3 4">
    <name type="scientific">[Collinsella] massiliensis</name>
    <dbReference type="NCBI Taxonomy" id="1232426"/>
    <lineage>
        <taxon>Bacteria</taxon>
        <taxon>Bacillati</taxon>
        <taxon>Actinomycetota</taxon>
        <taxon>Coriobacteriia</taxon>
        <taxon>Coriobacteriales</taxon>
        <taxon>Coriobacteriaceae</taxon>
        <taxon>Enorma</taxon>
    </lineage>
</organism>
<dbReference type="Pfam" id="PF02604">
    <property type="entry name" value="PhdYeFM_antitox"/>
    <property type="match status" value="1"/>
</dbReference>
<protein>
    <recommendedName>
        <fullName evidence="2">Antitoxin</fullName>
    </recommendedName>
</protein>
<evidence type="ECO:0000313" key="3">
    <source>
        <dbReference type="EMBL" id="OUN89545.1"/>
    </source>
</evidence>
<dbReference type="AlphaFoldDB" id="A0A1Y3XVK3"/>
<keyword evidence="4" id="KW-1185">Reference proteome</keyword>
<comment type="similarity">
    <text evidence="1 2">Belongs to the phD/YefM antitoxin family.</text>
</comment>
<name>A0A1Y3XVK3_9ACTN</name>
<accession>A0A1Y3XVK3</accession>
<evidence type="ECO:0000313" key="4">
    <source>
        <dbReference type="Proteomes" id="UP000195781"/>
    </source>
</evidence>
<dbReference type="InterPro" id="IPR006442">
    <property type="entry name" value="Antitoxin_Phd/YefM"/>
</dbReference>
<dbReference type="OrthoDB" id="3196964at2"/>